<dbReference type="InterPro" id="IPR023393">
    <property type="entry name" value="START-like_dom_sf"/>
</dbReference>
<dbReference type="AlphaFoldDB" id="A0A3E0ETZ3"/>
<evidence type="ECO:0000313" key="2">
    <source>
        <dbReference type="Proteomes" id="UP000257136"/>
    </source>
</evidence>
<dbReference type="OrthoDB" id="287565at2"/>
<evidence type="ECO:0008006" key="3">
    <source>
        <dbReference type="Google" id="ProtNLM"/>
    </source>
</evidence>
<organism evidence="1 2">
    <name type="scientific">Flavobacterium aquicola</name>
    <dbReference type="NCBI Taxonomy" id="1682742"/>
    <lineage>
        <taxon>Bacteria</taxon>
        <taxon>Pseudomonadati</taxon>
        <taxon>Bacteroidota</taxon>
        <taxon>Flavobacteriia</taxon>
        <taxon>Flavobacteriales</taxon>
        <taxon>Flavobacteriaceae</taxon>
        <taxon>Flavobacterium</taxon>
    </lineage>
</organism>
<keyword evidence="2" id="KW-1185">Reference proteome</keyword>
<dbReference type="EMBL" id="QUNI01000001">
    <property type="protein sequence ID" value="REH01626.1"/>
    <property type="molecule type" value="Genomic_DNA"/>
</dbReference>
<reference evidence="1 2" key="1">
    <citation type="submission" date="2018-08" db="EMBL/GenBank/DDBJ databases">
        <title>Genomic Encyclopedia of Archaeal and Bacterial Type Strains, Phase II (KMG-II): from individual species to whole genera.</title>
        <authorList>
            <person name="Goeker M."/>
        </authorList>
    </citation>
    <scope>NUCLEOTIDE SEQUENCE [LARGE SCALE GENOMIC DNA]</scope>
    <source>
        <strain evidence="1 2">DSM 100880</strain>
    </source>
</reference>
<evidence type="ECO:0000313" key="1">
    <source>
        <dbReference type="EMBL" id="REH01626.1"/>
    </source>
</evidence>
<dbReference type="SUPFAM" id="SSF55961">
    <property type="entry name" value="Bet v1-like"/>
    <property type="match status" value="1"/>
</dbReference>
<sequence>METETKNYTFSFESSQTPQTIFETLIDVRKWWVGLFDEDIQGNSDILYEEFTFRAGDGIHYSRQQLNDLIHNQKVFWKVTESYHSFIEKTDEWTNTKFGFEISKEGDKSKVTFTHYGLVPKFECYNDCSSAWTQYLEILAEKLK</sequence>
<dbReference type="Proteomes" id="UP000257136">
    <property type="component" value="Unassembled WGS sequence"/>
</dbReference>
<dbReference type="Gene3D" id="3.30.530.20">
    <property type="match status" value="1"/>
</dbReference>
<proteinExistence type="predicted"/>
<protein>
    <recommendedName>
        <fullName evidence="3">Activator of Hsp90 ATPase-like protein</fullName>
    </recommendedName>
</protein>
<accession>A0A3E0ETZ3</accession>
<comment type="caution">
    <text evidence="1">The sequence shown here is derived from an EMBL/GenBank/DDBJ whole genome shotgun (WGS) entry which is preliminary data.</text>
</comment>
<name>A0A3E0ETZ3_9FLAO</name>
<gene>
    <name evidence="1" type="ORF">C8P67_101104</name>
</gene>
<dbReference type="RefSeq" id="WP_115809280.1">
    <property type="nucleotide sequence ID" value="NZ_QUNI01000001.1"/>
</dbReference>